<dbReference type="Proteomes" id="UP001162131">
    <property type="component" value="Unassembled WGS sequence"/>
</dbReference>
<accession>A0AAU9KI34</accession>
<comment type="caution">
    <text evidence="1">The sequence shown here is derived from an EMBL/GenBank/DDBJ whole genome shotgun (WGS) entry which is preliminary data.</text>
</comment>
<proteinExistence type="predicted"/>
<gene>
    <name evidence="1" type="ORF">BSTOLATCC_MIC63836</name>
</gene>
<dbReference type="InterPro" id="IPR029063">
    <property type="entry name" value="SAM-dependent_MTases_sf"/>
</dbReference>
<evidence type="ECO:0000313" key="1">
    <source>
        <dbReference type="EMBL" id="CAG9335360.1"/>
    </source>
</evidence>
<name>A0AAU9KI34_9CILI</name>
<reference evidence="1" key="1">
    <citation type="submission" date="2021-09" db="EMBL/GenBank/DDBJ databases">
        <authorList>
            <consortium name="AG Swart"/>
            <person name="Singh M."/>
            <person name="Singh A."/>
            <person name="Seah K."/>
            <person name="Emmerich C."/>
        </authorList>
    </citation>
    <scope>NUCLEOTIDE SEQUENCE</scope>
    <source>
        <strain evidence="1">ATCC30299</strain>
    </source>
</reference>
<dbReference type="Pfam" id="PF10294">
    <property type="entry name" value="Methyltransf_16"/>
    <property type="match status" value="1"/>
</dbReference>
<sequence>MEGKIVHMGQDDTSLTEFYDVRYVHDPVLLLDDLGERIIRINQDWKLGICGQLWDASYVVSRFIKDIDFRGKKVLELGAGTALPSIVACIGGGEVYTTDIMPGLKLSEQNLEENKELFTGSYLVSELDWRNEEQREILKAREYDYIVFSDLFYLPSLANDFCNTLHYLCSEKTQVIMTYKFRVSHTINPYLEGLQSRFEFQYNDEFVRSVHNCSSIRLALLRKI</sequence>
<protein>
    <submittedName>
        <fullName evidence="1">Uncharacterized protein</fullName>
    </submittedName>
</protein>
<evidence type="ECO:0000313" key="2">
    <source>
        <dbReference type="Proteomes" id="UP001162131"/>
    </source>
</evidence>
<dbReference type="AlphaFoldDB" id="A0AAU9KI34"/>
<dbReference type="EMBL" id="CAJZBQ010000062">
    <property type="protein sequence ID" value="CAG9335360.1"/>
    <property type="molecule type" value="Genomic_DNA"/>
</dbReference>
<dbReference type="Gene3D" id="3.40.50.150">
    <property type="entry name" value="Vaccinia Virus protein VP39"/>
    <property type="match status" value="1"/>
</dbReference>
<keyword evidence="2" id="KW-1185">Reference proteome</keyword>
<dbReference type="InterPro" id="IPR019410">
    <property type="entry name" value="Methyltransf_16"/>
</dbReference>
<dbReference type="PANTHER" id="PTHR14614">
    <property type="entry name" value="HEPATOCELLULAR CARCINOMA-ASSOCIATED ANTIGEN"/>
    <property type="match status" value="1"/>
</dbReference>
<dbReference type="SUPFAM" id="SSF53335">
    <property type="entry name" value="S-adenosyl-L-methionine-dependent methyltransferases"/>
    <property type="match status" value="1"/>
</dbReference>
<organism evidence="1 2">
    <name type="scientific">Blepharisma stoltei</name>
    <dbReference type="NCBI Taxonomy" id="1481888"/>
    <lineage>
        <taxon>Eukaryota</taxon>
        <taxon>Sar</taxon>
        <taxon>Alveolata</taxon>
        <taxon>Ciliophora</taxon>
        <taxon>Postciliodesmatophora</taxon>
        <taxon>Heterotrichea</taxon>
        <taxon>Heterotrichida</taxon>
        <taxon>Blepharismidae</taxon>
        <taxon>Blepharisma</taxon>
    </lineage>
</organism>